<evidence type="ECO:0000256" key="3">
    <source>
        <dbReference type="ARBA" id="ARBA00022840"/>
    </source>
</evidence>
<dbReference type="InterPro" id="IPR003593">
    <property type="entry name" value="AAA+_ATPase"/>
</dbReference>
<feature type="compositionally biased region" description="Polar residues" evidence="7">
    <location>
        <begin position="527"/>
        <end position="540"/>
    </location>
</feature>
<feature type="domain" description="ABC transporter" evidence="8">
    <location>
        <begin position="2"/>
        <end position="245"/>
    </location>
</feature>
<dbReference type="Pfam" id="PF16326">
    <property type="entry name" value="ABC_tran_CTD"/>
    <property type="match status" value="1"/>
</dbReference>
<dbReference type="FunFam" id="3.40.50.300:FF:002053">
    <property type="entry name" value="ABC transporter ATP-binding protein"/>
    <property type="match status" value="1"/>
</dbReference>
<protein>
    <recommendedName>
        <fullName evidence="5">Probable ATP-binding protein YheS</fullName>
    </recommendedName>
</protein>
<keyword evidence="6" id="KW-0175">Coiled coil</keyword>
<dbReference type="GO" id="GO:0005524">
    <property type="term" value="F:ATP binding"/>
    <property type="evidence" value="ECO:0007669"/>
    <property type="project" value="UniProtKB-KW"/>
</dbReference>
<feature type="region of interest" description="Disordered" evidence="7">
    <location>
        <begin position="527"/>
        <end position="551"/>
    </location>
</feature>
<dbReference type="SUPFAM" id="SSF52540">
    <property type="entry name" value="P-loop containing nucleoside triphosphate hydrolases"/>
    <property type="match status" value="2"/>
</dbReference>
<reference evidence="9 10" key="1">
    <citation type="journal article" date="2014" name="Int. J. Syst. Evol. Microbiol.">
        <title>Complete genome sequence of Corynebacterium casei LMG S-19264T (=DSM 44701T), isolated from a smear-ripened cheese.</title>
        <authorList>
            <consortium name="US DOE Joint Genome Institute (JGI-PGF)"/>
            <person name="Walter F."/>
            <person name="Albersmeier A."/>
            <person name="Kalinowski J."/>
            <person name="Ruckert C."/>
        </authorList>
    </citation>
    <scope>NUCLEOTIDE SEQUENCE [LARGE SCALE GENOMIC DNA]</scope>
    <source>
        <strain evidence="9 10">NBRC 110095</strain>
    </source>
</reference>
<dbReference type="Pfam" id="PF12848">
    <property type="entry name" value="ABC_tran_Xtn"/>
    <property type="match status" value="1"/>
</dbReference>
<dbReference type="InterPro" id="IPR037118">
    <property type="entry name" value="Val-tRNA_synth_C_sf"/>
</dbReference>
<dbReference type="Gene3D" id="1.10.287.380">
    <property type="entry name" value="Valyl-tRNA synthetase, C-terminal domain"/>
    <property type="match status" value="1"/>
</dbReference>
<dbReference type="RefSeq" id="WP_232592871.1">
    <property type="nucleotide sequence ID" value="NZ_BSPD01000065.1"/>
</dbReference>
<dbReference type="PROSITE" id="PS00211">
    <property type="entry name" value="ABC_TRANSPORTER_1"/>
    <property type="match status" value="1"/>
</dbReference>
<dbReference type="GO" id="GO:0016887">
    <property type="term" value="F:ATP hydrolysis activity"/>
    <property type="evidence" value="ECO:0007669"/>
    <property type="project" value="InterPro"/>
</dbReference>
<dbReference type="EMBL" id="BSPD01000065">
    <property type="protein sequence ID" value="GLS27096.1"/>
    <property type="molecule type" value="Genomic_DNA"/>
</dbReference>
<dbReference type="PROSITE" id="PS50893">
    <property type="entry name" value="ABC_TRANSPORTER_2"/>
    <property type="match status" value="2"/>
</dbReference>
<feature type="domain" description="ABC transporter" evidence="8">
    <location>
        <begin position="312"/>
        <end position="526"/>
    </location>
</feature>
<dbReference type="InterPro" id="IPR050611">
    <property type="entry name" value="ABCF"/>
</dbReference>
<feature type="compositionally biased region" description="Basic and acidic residues" evidence="7">
    <location>
        <begin position="542"/>
        <end position="551"/>
    </location>
</feature>
<dbReference type="GO" id="GO:0003677">
    <property type="term" value="F:DNA binding"/>
    <property type="evidence" value="ECO:0007669"/>
    <property type="project" value="InterPro"/>
</dbReference>
<dbReference type="CDD" id="cd03221">
    <property type="entry name" value="ABCF_EF-3"/>
    <property type="match status" value="2"/>
</dbReference>
<evidence type="ECO:0000313" key="10">
    <source>
        <dbReference type="Proteomes" id="UP001156870"/>
    </source>
</evidence>
<evidence type="ECO:0000256" key="1">
    <source>
        <dbReference type="ARBA" id="ARBA00022737"/>
    </source>
</evidence>
<evidence type="ECO:0000256" key="6">
    <source>
        <dbReference type="SAM" id="Coils"/>
    </source>
</evidence>
<gene>
    <name evidence="9" type="ORF">GCM10007877_28150</name>
</gene>
<organism evidence="9 10">
    <name type="scientific">Marinibactrum halimedae</name>
    <dbReference type="NCBI Taxonomy" id="1444977"/>
    <lineage>
        <taxon>Bacteria</taxon>
        <taxon>Pseudomonadati</taxon>
        <taxon>Pseudomonadota</taxon>
        <taxon>Gammaproteobacteria</taxon>
        <taxon>Cellvibrionales</taxon>
        <taxon>Cellvibrionaceae</taxon>
        <taxon>Marinibactrum</taxon>
    </lineage>
</organism>
<keyword evidence="2" id="KW-0547">Nucleotide-binding</keyword>
<dbReference type="InterPro" id="IPR017871">
    <property type="entry name" value="ABC_transporter-like_CS"/>
</dbReference>
<evidence type="ECO:0000256" key="7">
    <source>
        <dbReference type="SAM" id="MobiDB-lite"/>
    </source>
</evidence>
<dbReference type="FunFam" id="3.40.50.300:FF:000011">
    <property type="entry name" value="Putative ABC transporter ATP-binding component"/>
    <property type="match status" value="1"/>
</dbReference>
<evidence type="ECO:0000256" key="4">
    <source>
        <dbReference type="ARBA" id="ARBA00061571"/>
    </source>
</evidence>
<dbReference type="PANTHER" id="PTHR19211:SF14">
    <property type="entry name" value="ATP-BINDING CASSETTE SUB-FAMILY F MEMBER 1"/>
    <property type="match status" value="1"/>
</dbReference>
<dbReference type="Gene3D" id="3.40.50.300">
    <property type="entry name" value="P-loop containing nucleotide triphosphate hydrolases"/>
    <property type="match status" value="2"/>
</dbReference>
<sequence length="646" mass="72353">MITLNELSLQRGTKPLLEETSLRIYPGHKIGVIGANGCGKSSLFKLLLGQLQPDGGHCDIPNDWRIAHMAQEVDGSERSALDYVIDGDTELRNIENAIAEDDGSNGERLGQLYAQLETIDGYNASVRAEQLLQGLGFTNQDYQKPVNSFSGGWRIRLNLAQALMRPSELLLLDEPTNHLDLDTTVWLEQWLQRYQGTLLLISHDRDFLDQVISEVVNIEQRELVLYAGNYSSYERQKAERLSQQQQAFEKQQRRINEIENFVRRFRAKATKAKQAQSRLKELQRMEAIAPAHIDSPFQFSIPCTEKMSTPLVRLDNGVLGYDQTPLLSTVNISITPETRLGLLGANGAGKSTLIKCIAESTGLLSGERVCGEHLHIGYFNQHQLEALDMDASCALHLQRLSPNATEQSIRNFLGGFDFHGDRALEPIRPFSGGEKARLALAIIAWQQPNLLLLDEPTNHLDLEMRHALTVALQAYAGAVVIISHDRHLLRNTVTDFVLVDAGKVEVFDGTLEDYQRWLSQRNADAKNVLNTHSETPSTAEETPPKAVEKIDRKSQRQAAAALREKLKPLTNRVKKLETAMGQLASRKNELETALADETLYANPEQKAQLQALLKEQADVVQQLEEAEEEWLEVTDTLEALHAENAE</sequence>
<keyword evidence="10" id="KW-1185">Reference proteome</keyword>
<keyword evidence="1" id="KW-0677">Repeat</keyword>
<dbReference type="Proteomes" id="UP001156870">
    <property type="component" value="Unassembled WGS sequence"/>
</dbReference>
<evidence type="ECO:0000256" key="5">
    <source>
        <dbReference type="ARBA" id="ARBA00069073"/>
    </source>
</evidence>
<dbReference type="Pfam" id="PF00005">
    <property type="entry name" value="ABC_tran"/>
    <property type="match status" value="2"/>
</dbReference>
<dbReference type="InterPro" id="IPR032524">
    <property type="entry name" value="ABC_tran_C"/>
</dbReference>
<dbReference type="PANTHER" id="PTHR19211">
    <property type="entry name" value="ATP-BINDING TRANSPORT PROTEIN-RELATED"/>
    <property type="match status" value="1"/>
</dbReference>
<feature type="coiled-coil region" evidence="6">
    <location>
        <begin position="559"/>
        <end position="643"/>
    </location>
</feature>
<keyword evidence="3 9" id="KW-0067">ATP-binding</keyword>
<dbReference type="AlphaFoldDB" id="A0AA37WPC7"/>
<dbReference type="InterPro" id="IPR032781">
    <property type="entry name" value="ABC_tran_Xtn"/>
</dbReference>
<comment type="caution">
    <text evidence="9">The sequence shown here is derived from an EMBL/GenBank/DDBJ whole genome shotgun (WGS) entry which is preliminary data.</text>
</comment>
<dbReference type="InterPro" id="IPR003439">
    <property type="entry name" value="ABC_transporter-like_ATP-bd"/>
</dbReference>
<name>A0AA37WPC7_9GAMM</name>
<proteinExistence type="inferred from homology"/>
<accession>A0AA37WPC7</accession>
<comment type="similarity">
    <text evidence="4">Belongs to the ABC transporter superfamily. ABCF family. YheS subfamily.</text>
</comment>
<evidence type="ECO:0000256" key="2">
    <source>
        <dbReference type="ARBA" id="ARBA00022741"/>
    </source>
</evidence>
<dbReference type="SMART" id="SM00382">
    <property type="entry name" value="AAA"/>
    <property type="match status" value="2"/>
</dbReference>
<evidence type="ECO:0000259" key="8">
    <source>
        <dbReference type="PROSITE" id="PS50893"/>
    </source>
</evidence>
<dbReference type="InterPro" id="IPR027417">
    <property type="entry name" value="P-loop_NTPase"/>
</dbReference>
<evidence type="ECO:0000313" key="9">
    <source>
        <dbReference type="EMBL" id="GLS27096.1"/>
    </source>
</evidence>